<evidence type="ECO:0000256" key="1">
    <source>
        <dbReference type="ARBA" id="ARBA00000083"/>
    </source>
</evidence>
<dbReference type="Pfam" id="PF02719">
    <property type="entry name" value="Polysacc_synt_2"/>
    <property type="match status" value="1"/>
</dbReference>
<sequence length="334" mass="37476">MFKDKTLLITGGTGSFGNAVLNRFLETNIKEIRIFSRDEKKQDDMRNQLKNEKVKFYIGDVRDYNSIAKAMQGVDYVFHAAALKQVPSCEFFPLEATKTNVFGTQNTIDAAVANNVKRIICLSTDKAAYPINAMGISKALMEKVAVAASRNIPNDNTIVCLTRYGNVMASRGSVIPLFVKQIKENAPLTVTDPNMTRFLMSLEDAVDLVIFAFLNGNQGDLFVNKAPASTIGDLAQALKDIYKANNEIKVIGTRHGEKLYETLCTREEMQKAEDMGEFYRIPADNRDLNYSRYFSEGETDTSVIEDYHSHNTEQLTNSALKETLLNLNYIKENL</sequence>
<gene>
    <name evidence="11" type="primary">fnlA</name>
    <name evidence="11" type="ORF">GCM10007383_27090</name>
</gene>
<evidence type="ECO:0000256" key="8">
    <source>
        <dbReference type="ARBA" id="ARBA00033067"/>
    </source>
</evidence>
<keyword evidence="12" id="KW-1185">Reference proteome</keyword>
<proteinExistence type="inferred from homology"/>
<evidence type="ECO:0000259" key="10">
    <source>
        <dbReference type="Pfam" id="PF08485"/>
    </source>
</evidence>
<dbReference type="CDD" id="cd05237">
    <property type="entry name" value="UDP_invert_4-6DH_SDR_e"/>
    <property type="match status" value="1"/>
</dbReference>
<dbReference type="GO" id="GO:0009103">
    <property type="term" value="P:lipopolysaccharide biosynthetic process"/>
    <property type="evidence" value="ECO:0007669"/>
    <property type="project" value="UniProtKB-KW"/>
</dbReference>
<dbReference type="InterPro" id="IPR036291">
    <property type="entry name" value="NAD(P)-bd_dom_sf"/>
</dbReference>
<dbReference type="SUPFAM" id="SSF51735">
    <property type="entry name" value="NAD(P)-binding Rossmann-fold domains"/>
    <property type="match status" value="1"/>
</dbReference>
<dbReference type="InterPro" id="IPR003869">
    <property type="entry name" value="Polysac_CapD-like"/>
</dbReference>
<comment type="similarity">
    <text evidence="2">Belongs to the polysaccharide synthase family.</text>
</comment>
<reference evidence="11" key="1">
    <citation type="journal article" date="2014" name="Int. J. Syst. Evol. Microbiol.">
        <title>Complete genome sequence of Corynebacterium casei LMG S-19264T (=DSM 44701T), isolated from a smear-ripened cheese.</title>
        <authorList>
            <consortium name="US DOE Joint Genome Institute (JGI-PGF)"/>
            <person name="Walter F."/>
            <person name="Albersmeier A."/>
            <person name="Kalinowski J."/>
            <person name="Ruckert C."/>
        </authorList>
    </citation>
    <scope>NUCLEOTIDE SEQUENCE</scope>
    <source>
        <strain evidence="11">KCTC 12113</strain>
    </source>
</reference>
<evidence type="ECO:0000313" key="11">
    <source>
        <dbReference type="EMBL" id="GGW40849.1"/>
    </source>
</evidence>
<comment type="catalytic activity">
    <reaction evidence="1">
        <text>UDP-alpha-D-glucose = UDP-alpha-D-galactose</text>
        <dbReference type="Rhea" id="RHEA:22168"/>
        <dbReference type="ChEBI" id="CHEBI:58885"/>
        <dbReference type="ChEBI" id="CHEBI:66914"/>
        <dbReference type="EC" id="5.1.3.2"/>
    </reaction>
</comment>
<dbReference type="InterPro" id="IPR013692">
    <property type="entry name" value="CapD_C"/>
</dbReference>
<evidence type="ECO:0000256" key="2">
    <source>
        <dbReference type="ARBA" id="ARBA00007430"/>
    </source>
</evidence>
<reference evidence="11" key="2">
    <citation type="submission" date="2020-09" db="EMBL/GenBank/DDBJ databases">
        <authorList>
            <person name="Sun Q."/>
            <person name="Kim S."/>
        </authorList>
    </citation>
    <scope>NUCLEOTIDE SEQUENCE</scope>
    <source>
        <strain evidence="11">KCTC 12113</strain>
    </source>
</reference>
<protein>
    <recommendedName>
        <fullName evidence="4">UDP-glucose 4-epimerase</fullName>
        <ecNumber evidence="3">5.1.3.2</ecNumber>
    </recommendedName>
    <alternativeName>
        <fullName evidence="8">Galactowaldenase</fullName>
    </alternativeName>
    <alternativeName>
        <fullName evidence="7">UDP-galactose 4-epimerase</fullName>
    </alternativeName>
</protein>
<dbReference type="EC" id="5.1.3.2" evidence="3"/>
<name>A0A918MNT5_9FLAO</name>
<evidence type="ECO:0000256" key="3">
    <source>
        <dbReference type="ARBA" id="ARBA00013189"/>
    </source>
</evidence>
<evidence type="ECO:0000256" key="6">
    <source>
        <dbReference type="ARBA" id="ARBA00023235"/>
    </source>
</evidence>
<dbReference type="RefSeq" id="WP_026813849.1">
    <property type="nucleotide sequence ID" value="NZ_BMWP01000019.1"/>
</dbReference>
<keyword evidence="6" id="KW-0413">Isomerase</keyword>
<evidence type="ECO:0000256" key="7">
    <source>
        <dbReference type="ARBA" id="ARBA00031367"/>
    </source>
</evidence>
<evidence type="ECO:0000256" key="5">
    <source>
        <dbReference type="ARBA" id="ARBA00022985"/>
    </source>
</evidence>
<feature type="domain" description="Polysaccharide biosynthesis protein CapD-like" evidence="9">
    <location>
        <begin position="7"/>
        <end position="281"/>
    </location>
</feature>
<evidence type="ECO:0000313" key="12">
    <source>
        <dbReference type="Proteomes" id="UP000634668"/>
    </source>
</evidence>
<evidence type="ECO:0000259" key="9">
    <source>
        <dbReference type="Pfam" id="PF02719"/>
    </source>
</evidence>
<dbReference type="InterPro" id="IPR051203">
    <property type="entry name" value="Polysaccharide_Synthase-Rel"/>
</dbReference>
<dbReference type="PANTHER" id="PTHR43318">
    <property type="entry name" value="UDP-N-ACETYLGLUCOSAMINE 4,6-DEHYDRATASE"/>
    <property type="match status" value="1"/>
</dbReference>
<keyword evidence="5" id="KW-0448">Lipopolysaccharide biosynthesis</keyword>
<organism evidence="11 12">
    <name type="scientific">Arenibacter certesii</name>
    <dbReference type="NCBI Taxonomy" id="228955"/>
    <lineage>
        <taxon>Bacteria</taxon>
        <taxon>Pseudomonadati</taxon>
        <taxon>Bacteroidota</taxon>
        <taxon>Flavobacteriia</taxon>
        <taxon>Flavobacteriales</taxon>
        <taxon>Flavobacteriaceae</taxon>
        <taxon>Arenibacter</taxon>
    </lineage>
</organism>
<dbReference type="GO" id="GO:0003978">
    <property type="term" value="F:UDP-glucose 4-epimerase activity"/>
    <property type="evidence" value="ECO:0007669"/>
    <property type="project" value="UniProtKB-EC"/>
</dbReference>
<accession>A0A918MNT5</accession>
<dbReference type="AlphaFoldDB" id="A0A918MNT5"/>
<feature type="domain" description="UDP-glucose 4-epimerase CapD C-terminal" evidence="10">
    <location>
        <begin position="284"/>
        <end position="331"/>
    </location>
</feature>
<dbReference type="Proteomes" id="UP000634668">
    <property type="component" value="Unassembled WGS sequence"/>
</dbReference>
<comment type="caution">
    <text evidence="11">The sequence shown here is derived from an EMBL/GenBank/DDBJ whole genome shotgun (WGS) entry which is preliminary data.</text>
</comment>
<dbReference type="Pfam" id="PF08485">
    <property type="entry name" value="Polysacc_syn_2C"/>
    <property type="match status" value="1"/>
</dbReference>
<dbReference type="EMBL" id="BMWP01000019">
    <property type="protein sequence ID" value="GGW40849.1"/>
    <property type="molecule type" value="Genomic_DNA"/>
</dbReference>
<dbReference type="Gene3D" id="3.40.50.720">
    <property type="entry name" value="NAD(P)-binding Rossmann-like Domain"/>
    <property type="match status" value="1"/>
</dbReference>
<dbReference type="PANTHER" id="PTHR43318:SF2">
    <property type="entry name" value="UDP-N-ACETYLGLUCOSAMINE 4,6-DEHYDRATASE (INVERTING)"/>
    <property type="match status" value="1"/>
</dbReference>
<evidence type="ECO:0000256" key="4">
    <source>
        <dbReference type="ARBA" id="ARBA00018569"/>
    </source>
</evidence>